<keyword evidence="5" id="KW-0539">Nucleus</keyword>
<dbReference type="SUPFAM" id="SSF54928">
    <property type="entry name" value="RNA-binding domain, RBD"/>
    <property type="match status" value="2"/>
</dbReference>
<evidence type="ECO:0000313" key="9">
    <source>
        <dbReference type="Proteomes" id="UP001626550"/>
    </source>
</evidence>
<dbReference type="PANTHER" id="PTHR47330:SF1">
    <property type="entry name" value="POLY(U)-BINDING-SPLICING FACTOR PUF60"/>
    <property type="match status" value="1"/>
</dbReference>
<dbReference type="InterPro" id="IPR035979">
    <property type="entry name" value="RBD_domain_sf"/>
</dbReference>
<dbReference type="SMART" id="SM00360">
    <property type="entry name" value="RRM"/>
    <property type="match status" value="3"/>
</dbReference>
<dbReference type="FunFam" id="3.30.70.330:FF:000382">
    <property type="entry name" value="G-patch domain-containing protein"/>
    <property type="match status" value="1"/>
</dbReference>
<dbReference type="AlphaFoldDB" id="A0ABD2QMB1"/>
<proteinExistence type="predicted"/>
<dbReference type="PANTHER" id="PTHR47330">
    <property type="entry name" value="POLY(U)-BINDING-SPLICING FACTOR PUF60-B-RELATED"/>
    <property type="match status" value="1"/>
</dbReference>
<comment type="subcellular location">
    <subcellularLocation>
        <location evidence="1">Nucleus</location>
    </subcellularLocation>
</comment>
<dbReference type="GO" id="GO:0003723">
    <property type="term" value="F:RNA binding"/>
    <property type="evidence" value="ECO:0007669"/>
    <property type="project" value="UniProtKB-UniRule"/>
</dbReference>
<dbReference type="CDD" id="cd12374">
    <property type="entry name" value="RRM_UHM_SPF45_PUF60"/>
    <property type="match status" value="1"/>
</dbReference>
<dbReference type="InterPro" id="IPR012677">
    <property type="entry name" value="Nucleotide-bd_a/b_plait_sf"/>
</dbReference>
<evidence type="ECO:0000256" key="6">
    <source>
        <dbReference type="PROSITE-ProRule" id="PRU00176"/>
    </source>
</evidence>
<dbReference type="GO" id="GO:0005634">
    <property type="term" value="C:nucleus"/>
    <property type="evidence" value="ECO:0007669"/>
    <property type="project" value="UniProtKB-SubCell"/>
</dbReference>
<feature type="domain" description="RRM" evidence="7">
    <location>
        <begin position="199"/>
        <end position="279"/>
    </location>
</feature>
<dbReference type="SMART" id="SM00361">
    <property type="entry name" value="RRM_1"/>
    <property type="match status" value="2"/>
</dbReference>
<dbReference type="EMBL" id="JBJKFK010000037">
    <property type="protein sequence ID" value="KAL3320670.1"/>
    <property type="molecule type" value="Genomic_DNA"/>
</dbReference>
<gene>
    <name evidence="8" type="primary">PUF60_1</name>
    <name evidence="8" type="ORF">Ciccas_000642</name>
</gene>
<evidence type="ECO:0000256" key="1">
    <source>
        <dbReference type="ARBA" id="ARBA00004123"/>
    </source>
</evidence>
<keyword evidence="3 6" id="KW-0694">RNA-binding</keyword>
<evidence type="ECO:0000313" key="8">
    <source>
        <dbReference type="EMBL" id="KAL3320670.1"/>
    </source>
</evidence>
<organism evidence="8 9">
    <name type="scientific">Cichlidogyrus casuarinus</name>
    <dbReference type="NCBI Taxonomy" id="1844966"/>
    <lineage>
        <taxon>Eukaryota</taxon>
        <taxon>Metazoa</taxon>
        <taxon>Spiralia</taxon>
        <taxon>Lophotrochozoa</taxon>
        <taxon>Platyhelminthes</taxon>
        <taxon>Monogenea</taxon>
        <taxon>Monopisthocotylea</taxon>
        <taxon>Dactylogyridea</taxon>
        <taxon>Ancyrocephalidae</taxon>
        <taxon>Cichlidogyrus</taxon>
    </lineage>
</organism>
<dbReference type="Gene3D" id="3.30.70.330">
    <property type="match status" value="3"/>
</dbReference>
<sequence>MKRSKILHQYQNVIIMAMMNPFPFANPDEIRYEPMVYGKSFKNEYHVNNLPSLGDRARGHVSKAKKYALEQSIQFHVAKKSQQTNVTEASALRRIQAITLVSRIYIGSIFFEVGEPELRKAFEQFGPIRSVVLSHEPLTGKHKGYAFMEFERPEGAILALENMNGYMIGGRGIKVGRPSNSPPTGEYEEELRSDFKNRKRLYICGVHSGLNESEIQTVFEAFGPLKSCRLVMDPLNPGTHRGHGYVEFEDEPSSVVALQGMIGGMVLAGQRLRCTRAMVPFDFQPPTSAASVSAATSAASKAQKAVAMAAAVGEVTLLSDNAESAVNLVLNPPKLPEEELQYLQPPVNALPLGLSKFSNETATDLPPPGIFIPPTTNIEGLQEANEPIDDSTSHLTEEQFLEALETSCVLLLENLIDTSDVDEELEADVAEECSKFGDVIRVIVHVRSEDVRVFVQYDSTEGARAGLAAMDKRFFAGRQVSAWLYPNERYQMRQLNDPVLFN</sequence>
<keyword evidence="4" id="KW-0508">mRNA splicing</keyword>
<dbReference type="Proteomes" id="UP001626550">
    <property type="component" value="Unassembled WGS sequence"/>
</dbReference>
<dbReference type="InterPro" id="IPR000504">
    <property type="entry name" value="RRM_dom"/>
</dbReference>
<feature type="domain" description="RRM" evidence="7">
    <location>
        <begin position="102"/>
        <end position="180"/>
    </location>
</feature>
<dbReference type="GO" id="GO:0008380">
    <property type="term" value="P:RNA splicing"/>
    <property type="evidence" value="ECO:0007669"/>
    <property type="project" value="UniProtKB-KW"/>
</dbReference>
<dbReference type="Pfam" id="PF00076">
    <property type="entry name" value="RRM_1"/>
    <property type="match status" value="2"/>
</dbReference>
<reference evidence="8 9" key="1">
    <citation type="submission" date="2024-11" db="EMBL/GenBank/DDBJ databases">
        <title>Adaptive evolution of stress response genes in parasites aligns with host niche diversity.</title>
        <authorList>
            <person name="Hahn C."/>
            <person name="Resl P."/>
        </authorList>
    </citation>
    <scope>NUCLEOTIDE SEQUENCE [LARGE SCALE GENOMIC DNA]</scope>
    <source>
        <strain evidence="8">EGGRZ-B1_66</strain>
        <tissue evidence="8">Body</tissue>
    </source>
</reference>
<evidence type="ECO:0000259" key="7">
    <source>
        <dbReference type="PROSITE" id="PS50102"/>
    </source>
</evidence>
<dbReference type="InterPro" id="IPR003954">
    <property type="entry name" value="RRM_euk-type"/>
</dbReference>
<keyword evidence="9" id="KW-1185">Reference proteome</keyword>
<name>A0ABD2QMB1_9PLAT</name>
<keyword evidence="2" id="KW-0507">mRNA processing</keyword>
<dbReference type="GO" id="GO:0006397">
    <property type="term" value="P:mRNA processing"/>
    <property type="evidence" value="ECO:0007669"/>
    <property type="project" value="UniProtKB-KW"/>
</dbReference>
<protein>
    <submittedName>
        <fullName evidence="8">Poly(U)-binding-splicing factor puf60</fullName>
    </submittedName>
</protein>
<accession>A0ABD2QMB1</accession>
<comment type="caution">
    <text evidence="8">The sequence shown here is derived from an EMBL/GenBank/DDBJ whole genome shotgun (WGS) entry which is preliminary data.</text>
</comment>
<evidence type="ECO:0000256" key="5">
    <source>
        <dbReference type="ARBA" id="ARBA00023242"/>
    </source>
</evidence>
<evidence type="ECO:0000256" key="4">
    <source>
        <dbReference type="ARBA" id="ARBA00023187"/>
    </source>
</evidence>
<dbReference type="PROSITE" id="PS50102">
    <property type="entry name" value="RRM"/>
    <property type="match status" value="2"/>
</dbReference>
<dbReference type="InterPro" id="IPR051974">
    <property type="entry name" value="PUF60_regulator"/>
</dbReference>
<evidence type="ECO:0000256" key="3">
    <source>
        <dbReference type="ARBA" id="ARBA00022884"/>
    </source>
</evidence>
<evidence type="ECO:0000256" key="2">
    <source>
        <dbReference type="ARBA" id="ARBA00022664"/>
    </source>
</evidence>